<feature type="region of interest" description="Disordered" evidence="1">
    <location>
        <begin position="1"/>
        <end position="30"/>
    </location>
</feature>
<dbReference type="InterPro" id="IPR025159">
    <property type="entry name" value="AbiEi_N"/>
</dbReference>
<proteinExistence type="predicted"/>
<evidence type="ECO:0000313" key="5">
    <source>
        <dbReference type="Proteomes" id="UP000321949"/>
    </source>
</evidence>
<dbReference type="EMBL" id="VRSX01000004">
    <property type="protein sequence ID" value="TXK10720.1"/>
    <property type="molecule type" value="Genomic_DNA"/>
</dbReference>
<sequence length="337" mass="36039">MSPRPSHQPHPLLRFRRGGPRRPGWSGGHVGRRCLLHRNPRCPDIARDAPAPPRIDRGVARVGGVSGRVMEALEARGGVAPAREILGQGVTRAALARAARDGLVVRVRHGVYALGRTSPAVVAAAAHGGAVACVTALALWGVWVLADPGLHVWLGDKGRAHAHPGCRCTDHHGAGRAAFGVVPIADALVQAARCLSREAFFAAYESAWRLGLIGAADRITIRSALPSRLRRVLDIARGDAESGLESLLRLRLADRGIRLDCQVPVIGVGGVDFVLAGRIILEVDGRENHDGPSMRHKDLVRDAAAAAAGYEKLRFDYALVVYSWPLVEAAILRRLGR</sequence>
<keyword evidence="5" id="KW-1185">Reference proteome</keyword>
<dbReference type="Pfam" id="PF04480">
    <property type="entry name" value="DUF559"/>
    <property type="match status" value="1"/>
</dbReference>
<gene>
    <name evidence="4" type="ORF">FVP74_10345</name>
</gene>
<dbReference type="Gene3D" id="3.40.960.10">
    <property type="entry name" value="VSR Endonuclease"/>
    <property type="match status" value="1"/>
</dbReference>
<reference evidence="4 5" key="1">
    <citation type="submission" date="2019-08" db="EMBL/GenBank/DDBJ databases">
        <authorList>
            <person name="Dong K."/>
        </authorList>
    </citation>
    <scope>NUCLEOTIDE SEQUENCE [LARGE SCALE GENOMIC DNA]</scope>
    <source>
        <strain evidence="4 5">K-1</strain>
    </source>
</reference>
<comment type="caution">
    <text evidence="4">The sequence shown here is derived from an EMBL/GenBank/DDBJ whole genome shotgun (WGS) entry which is preliminary data.</text>
</comment>
<accession>A0A5C8HZB9</accession>
<dbReference type="Proteomes" id="UP000321949">
    <property type="component" value="Unassembled WGS sequence"/>
</dbReference>
<protein>
    <submittedName>
        <fullName evidence="4">DUF559 domain-containing protein</fullName>
    </submittedName>
</protein>
<evidence type="ECO:0000259" key="3">
    <source>
        <dbReference type="Pfam" id="PF13338"/>
    </source>
</evidence>
<dbReference type="InterPro" id="IPR007569">
    <property type="entry name" value="DUF559"/>
</dbReference>
<organism evidence="4 5">
    <name type="scientific">Microbacterium saccharophilum</name>
    <dbReference type="NCBI Taxonomy" id="1213358"/>
    <lineage>
        <taxon>Bacteria</taxon>
        <taxon>Bacillati</taxon>
        <taxon>Actinomycetota</taxon>
        <taxon>Actinomycetes</taxon>
        <taxon>Micrococcales</taxon>
        <taxon>Microbacteriaceae</taxon>
        <taxon>Microbacterium</taxon>
    </lineage>
</organism>
<evidence type="ECO:0000313" key="4">
    <source>
        <dbReference type="EMBL" id="TXK10720.1"/>
    </source>
</evidence>
<feature type="domain" description="AbiEi antitoxin N-terminal" evidence="3">
    <location>
        <begin position="69"/>
        <end position="114"/>
    </location>
</feature>
<dbReference type="Pfam" id="PF13338">
    <property type="entry name" value="AbiEi_4"/>
    <property type="match status" value="1"/>
</dbReference>
<feature type="domain" description="DUF559" evidence="2">
    <location>
        <begin position="238"/>
        <end position="333"/>
    </location>
</feature>
<name>A0A5C8HZB9_9MICO</name>
<dbReference type="AlphaFoldDB" id="A0A5C8HZB9"/>
<dbReference type="OrthoDB" id="2594539at2"/>
<evidence type="ECO:0000256" key="1">
    <source>
        <dbReference type="SAM" id="MobiDB-lite"/>
    </source>
</evidence>
<evidence type="ECO:0000259" key="2">
    <source>
        <dbReference type="Pfam" id="PF04480"/>
    </source>
</evidence>